<feature type="transmembrane region" description="Helical" evidence="2">
    <location>
        <begin position="72"/>
        <end position="93"/>
    </location>
</feature>
<dbReference type="EMBL" id="GEIB01002161">
    <property type="protein sequence ID" value="JAR86358.1"/>
    <property type="molecule type" value="Transcribed_RNA"/>
</dbReference>
<accession>A0A147B6E0</accession>
<keyword evidence="2" id="KW-0472">Membrane</keyword>
<evidence type="ECO:0000256" key="1">
    <source>
        <dbReference type="SAM" id="MobiDB-lite"/>
    </source>
</evidence>
<protein>
    <submittedName>
        <fullName evidence="3">Sodium proton</fullName>
    </submittedName>
</protein>
<proteinExistence type="predicted"/>
<feature type="region of interest" description="Disordered" evidence="1">
    <location>
        <begin position="1"/>
        <end position="30"/>
    </location>
</feature>
<keyword evidence="2" id="KW-0812">Transmembrane</keyword>
<evidence type="ECO:0000256" key="2">
    <source>
        <dbReference type="SAM" id="Phobius"/>
    </source>
</evidence>
<reference evidence="3" key="1">
    <citation type="submission" date="2016-03" db="EMBL/GenBank/DDBJ databases">
        <title>Gut transcriptome analysis on engorged females of Ornithodoros mimon (Acari: Argasidae) and phylogenetic inferences of soft ticks.</title>
        <authorList>
            <person name="Landulfo G.A."/>
            <person name="Giovanni D."/>
            <person name="Carvalho E."/>
            <person name="Junqueira-de-Azevedo I."/>
            <person name="Patane J."/>
            <person name="Mendoca R."/>
            <person name="Barros-Battesti D."/>
        </authorList>
    </citation>
    <scope>NUCLEOTIDE SEQUENCE</scope>
    <source>
        <strain evidence="3">Females</strain>
        <tissue evidence="3">Gut</tissue>
    </source>
</reference>
<feature type="non-terminal residue" evidence="3">
    <location>
        <position position="1"/>
    </location>
</feature>
<organism evidence="3">
    <name type="scientific">Alectorobius mimon</name>
    <dbReference type="NCBI Taxonomy" id="360319"/>
    <lineage>
        <taxon>Eukaryota</taxon>
        <taxon>Metazoa</taxon>
        <taxon>Ecdysozoa</taxon>
        <taxon>Arthropoda</taxon>
        <taxon>Chelicerata</taxon>
        <taxon>Arachnida</taxon>
        <taxon>Acari</taxon>
        <taxon>Parasitiformes</taxon>
        <taxon>Ixodida</taxon>
        <taxon>Ixodoidea</taxon>
        <taxon>Argasidae</taxon>
        <taxon>Ornithodorinae</taxon>
        <taxon>Alectorobius</taxon>
    </lineage>
</organism>
<dbReference type="AlphaFoldDB" id="A0A147B6E0"/>
<feature type="compositionally biased region" description="Low complexity" evidence="1">
    <location>
        <begin position="1"/>
        <end position="15"/>
    </location>
</feature>
<sequence>TMQGSTGTRTRTQTSAWTKTSRFPSETAPRSEDLCQGTTLWKIVGSVVELAHVYVWQAFEGTQRRTPRTESLSLCGCCMLLHVSFVSLASLVVCVVDMCHKHTLDHFASPKHVVHTWGTYIHILYNRYPRGAQSGSWLDFRCFSHDLTCWTHVIFVHLG</sequence>
<feature type="non-terminal residue" evidence="3">
    <location>
        <position position="159"/>
    </location>
</feature>
<evidence type="ECO:0000313" key="3">
    <source>
        <dbReference type="EMBL" id="JAR86358.1"/>
    </source>
</evidence>
<keyword evidence="2" id="KW-1133">Transmembrane helix</keyword>
<name>A0A147B6E0_9ACAR</name>